<name>K1U497_9ZZZZ</name>
<comment type="caution">
    <text evidence="3">The sequence shown here is derived from an EMBL/GenBank/DDBJ whole genome shotgun (WGS) entry which is preliminary data.</text>
</comment>
<dbReference type="AlphaFoldDB" id="K1U497"/>
<feature type="non-terminal residue" evidence="3">
    <location>
        <position position="1"/>
    </location>
</feature>
<evidence type="ECO:0000313" key="3">
    <source>
        <dbReference type="EMBL" id="EKC80057.1"/>
    </source>
</evidence>
<dbReference type="EMBL" id="AJWY01001247">
    <property type="protein sequence ID" value="EKC80057.1"/>
    <property type="molecule type" value="Genomic_DNA"/>
</dbReference>
<reference evidence="3" key="1">
    <citation type="journal article" date="2013" name="Environ. Microbiol.">
        <title>Microbiota from the distal guts of lean and obese adolescents exhibit partial functional redundancy besides clear differences in community structure.</title>
        <authorList>
            <person name="Ferrer M."/>
            <person name="Ruiz A."/>
            <person name="Lanza F."/>
            <person name="Haange S.B."/>
            <person name="Oberbach A."/>
            <person name="Till H."/>
            <person name="Bargiela R."/>
            <person name="Campoy C."/>
            <person name="Segura M.T."/>
            <person name="Richter M."/>
            <person name="von Bergen M."/>
            <person name="Seifert J."/>
            <person name="Suarez A."/>
        </authorList>
    </citation>
    <scope>NUCLEOTIDE SEQUENCE</scope>
</reference>
<feature type="region of interest" description="Disordered" evidence="1">
    <location>
        <begin position="225"/>
        <end position="248"/>
    </location>
</feature>
<dbReference type="InterPro" id="IPR050570">
    <property type="entry name" value="Cell_wall_metabolism_enzyme"/>
</dbReference>
<protein>
    <submittedName>
        <fullName evidence="3">Protein containing Peptidase M23 domain protein</fullName>
    </submittedName>
</protein>
<keyword evidence="2" id="KW-0472">Membrane</keyword>
<dbReference type="GO" id="GO:0004222">
    <property type="term" value="F:metalloendopeptidase activity"/>
    <property type="evidence" value="ECO:0007669"/>
    <property type="project" value="TreeGrafter"/>
</dbReference>
<accession>K1U497</accession>
<dbReference type="CDD" id="cd12797">
    <property type="entry name" value="M23_peptidase"/>
    <property type="match status" value="2"/>
</dbReference>
<sequence>TVTQGQQLGTVGSTGASTGNHLHLELFVDGALTDTRTMIPYDNTTSPDLHLTTTLDFICPLESYTAISAPFRTDDSDTPPHLGVDFAAAGGTPVQAAQSGVVTQADWDDNQAKKENAMKQKHIIALCAITTIAVLGAVAGTGAYLTHQTPQTVNTFAVGQLEAELTEPEWDKLPDEAKVLYPGKTVAKDPTACNAAESTTAAYMYLQVEIPRASVRTYTIAETAKADGSDETNQEPTSGAGVLDNGGEPHTVDLVSFQPNDGWSLLEETETEETHTFIYA</sequence>
<dbReference type="PANTHER" id="PTHR21666:SF270">
    <property type="entry name" value="MUREIN HYDROLASE ACTIVATOR ENVC"/>
    <property type="match status" value="1"/>
</dbReference>
<feature type="transmembrane region" description="Helical" evidence="2">
    <location>
        <begin position="123"/>
        <end position="145"/>
    </location>
</feature>
<dbReference type="InterPro" id="IPR011055">
    <property type="entry name" value="Dup_hybrid_motif"/>
</dbReference>
<keyword evidence="2" id="KW-1133">Transmembrane helix</keyword>
<dbReference type="PANTHER" id="PTHR21666">
    <property type="entry name" value="PEPTIDASE-RELATED"/>
    <property type="match status" value="1"/>
</dbReference>
<feature type="non-terminal residue" evidence="3">
    <location>
        <position position="280"/>
    </location>
</feature>
<evidence type="ECO:0000256" key="2">
    <source>
        <dbReference type="SAM" id="Phobius"/>
    </source>
</evidence>
<dbReference type="SUPFAM" id="SSF51261">
    <property type="entry name" value="Duplicated hybrid motif"/>
    <property type="match status" value="2"/>
</dbReference>
<evidence type="ECO:0000256" key="1">
    <source>
        <dbReference type="SAM" id="MobiDB-lite"/>
    </source>
</evidence>
<gene>
    <name evidence="3" type="ORF">LEA_01788</name>
</gene>
<proteinExistence type="predicted"/>
<keyword evidence="2" id="KW-0812">Transmembrane</keyword>
<organism evidence="3">
    <name type="scientific">human gut metagenome</name>
    <dbReference type="NCBI Taxonomy" id="408170"/>
    <lineage>
        <taxon>unclassified sequences</taxon>
        <taxon>metagenomes</taxon>
        <taxon>organismal metagenomes</taxon>
    </lineage>
</organism>
<dbReference type="Gene3D" id="2.70.70.10">
    <property type="entry name" value="Glucose Permease (Domain IIA)"/>
    <property type="match status" value="2"/>
</dbReference>